<protein>
    <submittedName>
        <fullName evidence="1">Uncharacterized protein</fullName>
    </submittedName>
</protein>
<comment type="caution">
    <text evidence="1">The sequence shown here is derived from an EMBL/GenBank/DDBJ whole genome shotgun (WGS) entry which is preliminary data.</text>
</comment>
<dbReference type="HOGENOM" id="CLU_3207062_0_0_6"/>
<accession>A0A077NGE5</accession>
<evidence type="ECO:0000313" key="1">
    <source>
        <dbReference type="EMBL" id="CDG97839.1"/>
    </source>
</evidence>
<proteinExistence type="predicted"/>
<evidence type="ECO:0000313" key="2">
    <source>
        <dbReference type="Proteomes" id="UP000028511"/>
    </source>
</evidence>
<sequence length="45" mass="5043">MDFELQRDGILGSIANYVTGVSERSQQSGNLKDGGYLNRHEHLHV</sequence>
<name>A0A077NGE5_XENBV</name>
<dbReference type="AlphaFoldDB" id="A0A077NGE5"/>
<dbReference type="EMBL" id="CBSW010000204">
    <property type="protein sequence ID" value="CDG97839.1"/>
    <property type="molecule type" value="Genomic_DNA"/>
</dbReference>
<organism evidence="1 2">
    <name type="scientific">Xenorhabdus bovienii str. puntauvense</name>
    <dbReference type="NCBI Taxonomy" id="1398201"/>
    <lineage>
        <taxon>Bacteria</taxon>
        <taxon>Pseudomonadati</taxon>
        <taxon>Pseudomonadota</taxon>
        <taxon>Gammaproteobacteria</taxon>
        <taxon>Enterobacterales</taxon>
        <taxon>Morganellaceae</taxon>
        <taxon>Xenorhabdus</taxon>
    </lineage>
</organism>
<gene>
    <name evidence="1" type="ORF">XBP1_2820077</name>
</gene>
<dbReference type="Proteomes" id="UP000028511">
    <property type="component" value="Unassembled WGS sequence"/>
</dbReference>
<reference evidence="1" key="1">
    <citation type="submission" date="2013-07" db="EMBL/GenBank/DDBJ databases">
        <title>Sub-species coevolution in mutualistic symbiosis.</title>
        <authorList>
            <person name="Murfin K."/>
            <person name="Klassen J."/>
            <person name="Lee M."/>
            <person name="Forst S."/>
            <person name="Stock P."/>
            <person name="Goodrich-Blair H."/>
        </authorList>
    </citation>
    <scope>NUCLEOTIDE SEQUENCE [LARGE SCALE GENOMIC DNA]</scope>
    <source>
        <strain evidence="1">Puntauvense</strain>
    </source>
</reference>